<dbReference type="InterPro" id="IPR013783">
    <property type="entry name" value="Ig-like_fold"/>
</dbReference>
<dbReference type="eggNOG" id="COG1361">
    <property type="taxonomic scope" value="Bacteria"/>
</dbReference>
<reference evidence="3 4" key="1">
    <citation type="journal article" date="2014" name="Genome Announc.">
        <title>Draft Genome Sequence of Paenibacillus pini JCM 16418T, Isolated from the Rhizosphere of Pine Tree.</title>
        <authorList>
            <person name="Yuki M."/>
            <person name="Oshima K."/>
            <person name="Suda W."/>
            <person name="Oshida Y."/>
            <person name="Kitamura K."/>
            <person name="Iida Y."/>
            <person name="Hattori M."/>
            <person name="Ohkuma M."/>
        </authorList>
    </citation>
    <scope>NUCLEOTIDE SEQUENCE [LARGE SCALE GENOMIC DNA]</scope>
    <source>
        <strain evidence="3 4">JCM 16418</strain>
    </source>
</reference>
<dbReference type="PANTHER" id="PTHR43308:SF5">
    <property type="entry name" value="S-LAYER PROTEIN _ PEPTIDOGLYCAN ENDO-BETA-N-ACETYLGLUCOSAMINIDASE"/>
    <property type="match status" value="1"/>
</dbReference>
<dbReference type="PANTHER" id="PTHR43308">
    <property type="entry name" value="OUTER MEMBRANE PROTEIN ALPHA-RELATED"/>
    <property type="match status" value="1"/>
</dbReference>
<protein>
    <recommendedName>
        <fullName evidence="2">SLH domain-containing protein</fullName>
    </recommendedName>
</protein>
<dbReference type="InterPro" id="IPR051465">
    <property type="entry name" value="Cell_Envelope_Struct_Comp"/>
</dbReference>
<dbReference type="SUPFAM" id="SSF49265">
    <property type="entry name" value="Fibronectin type III"/>
    <property type="match status" value="1"/>
</dbReference>
<accession>W7YWY4</accession>
<feature type="domain" description="SLH" evidence="2">
    <location>
        <begin position="727"/>
        <end position="790"/>
    </location>
</feature>
<dbReference type="PROSITE" id="PS51272">
    <property type="entry name" value="SLH"/>
    <property type="match status" value="3"/>
</dbReference>
<sequence>MAIKFKKIISMLLILLLVAPWISTSVRAERITPPVPGNDGIITATTVNDTTINLKWTHAGDPMFDSNTLLYRVYQSDSDNIGTLEDIGNGIPLSHWEPGIQTMDVPNLNWGQTYYFNVVVQNQEHATAIYKMQKVTVTSPLVTLNHEIASFKSASQSDPNADSKYVLAALYDPALVDNSQFSSLPEEKQLAISDMVALFAPKPAGYANKEQVQFIVDTAYKGILVVDKNSLLDIENSLQDFYSSLNHTGEYFDEEDAAQYEQISLKYTNGTKADRTLIAYLAKFMKLQIEEEKISQHIAMLISLPAIFPTVNDASTSEEMMQSLGIYLYMQTEAQKLGSTIEPFPLDLSKLNDVVSDSEQTEQLMQWMLDKKPAGGYATVDSIQKAFNSFFSPEPTPTPDPTPEPTPTPEPNPTPTPEPNPAPTPAPSTGSGSSSYTPAPTTKQEQIVVEVNGLNGTNLAQTQITRTTGTDGKTKDLVTMSEVVAKAAVEKAKQMGLSTARILIPDAKDVVSETRIEIPKAAFKQWSDGNVNLEILTQNALISVPVKSVSGFDQDLYFRVVPMKQDSERKSVEERAKNDKLILSMVPNANVQVLARPVEIETNMQEHEVTITLPLRNSLPTNAAARQQALDNLAVYIEHSDGTKELKQGELVKLADGSEGIKFTVTKFSTFTPVVVDGLKASLDAAAHQPYIKGFGAEFRPDAFVTRAQMAAMLARNLSNEKASSITNTMFNDVNTSYWAHADIQKAQAAGIMKGMTASQFEPEGQITRAQFAMIAYRWAQQTSTDSNSMPIDSESAFTDVNANNWAAKAIAYVNSAGLMVGYGDNAFKPNSKLTRAEAVKVLNILFKRTPITVGGSVTFTDVPVTHWHMEILKRLQKNSCSNNSNIHIGSTIKSLNKTKPAQMSGFFILEANLSVRNSHLQHYPFGVRFQIGS</sequence>
<dbReference type="Pfam" id="PF00395">
    <property type="entry name" value="SLH"/>
    <property type="match status" value="3"/>
</dbReference>
<evidence type="ECO:0000256" key="1">
    <source>
        <dbReference type="SAM" id="MobiDB-lite"/>
    </source>
</evidence>
<feature type="domain" description="SLH" evidence="2">
    <location>
        <begin position="794"/>
        <end position="857"/>
    </location>
</feature>
<dbReference type="eggNOG" id="COG4733">
    <property type="taxonomic scope" value="Bacteria"/>
</dbReference>
<organism evidence="3 4">
    <name type="scientific">Paenibacillus pini JCM 16418</name>
    <dbReference type="NCBI Taxonomy" id="1236976"/>
    <lineage>
        <taxon>Bacteria</taxon>
        <taxon>Bacillati</taxon>
        <taxon>Bacillota</taxon>
        <taxon>Bacilli</taxon>
        <taxon>Bacillales</taxon>
        <taxon>Paenibacillaceae</taxon>
        <taxon>Paenibacillus</taxon>
    </lineage>
</organism>
<dbReference type="Gene3D" id="2.60.40.10">
    <property type="entry name" value="Immunoglobulins"/>
    <property type="match status" value="1"/>
</dbReference>
<dbReference type="InterPro" id="IPR003961">
    <property type="entry name" value="FN3_dom"/>
</dbReference>
<gene>
    <name evidence="3" type="ORF">JCM16418_3306</name>
</gene>
<feature type="compositionally biased region" description="Pro residues" evidence="1">
    <location>
        <begin position="394"/>
        <end position="426"/>
    </location>
</feature>
<dbReference type="Proteomes" id="UP000019364">
    <property type="component" value="Unassembled WGS sequence"/>
</dbReference>
<dbReference type="RefSeq" id="WP_052020318.1">
    <property type="nucleotide sequence ID" value="NZ_BAVZ01000010.1"/>
</dbReference>
<feature type="domain" description="SLH" evidence="2">
    <location>
        <begin position="666"/>
        <end position="725"/>
    </location>
</feature>
<dbReference type="CDD" id="cd00063">
    <property type="entry name" value="FN3"/>
    <property type="match status" value="1"/>
</dbReference>
<dbReference type="InterPro" id="IPR036116">
    <property type="entry name" value="FN3_sf"/>
</dbReference>
<evidence type="ECO:0000259" key="2">
    <source>
        <dbReference type="PROSITE" id="PS51272"/>
    </source>
</evidence>
<dbReference type="OrthoDB" id="9807519at2"/>
<dbReference type="EMBL" id="BAVZ01000010">
    <property type="protein sequence ID" value="GAF09186.1"/>
    <property type="molecule type" value="Genomic_DNA"/>
</dbReference>
<dbReference type="AlphaFoldDB" id="W7YWY4"/>
<dbReference type="STRING" id="1236976.JCM16418_3306"/>
<name>W7YWY4_9BACL</name>
<keyword evidence="4" id="KW-1185">Reference proteome</keyword>
<proteinExistence type="predicted"/>
<feature type="compositionally biased region" description="Low complexity" evidence="1">
    <location>
        <begin position="427"/>
        <end position="442"/>
    </location>
</feature>
<dbReference type="InterPro" id="IPR001119">
    <property type="entry name" value="SLH_dom"/>
</dbReference>
<dbReference type="SMART" id="SM00060">
    <property type="entry name" value="FN3"/>
    <property type="match status" value="1"/>
</dbReference>
<evidence type="ECO:0000313" key="4">
    <source>
        <dbReference type="Proteomes" id="UP000019364"/>
    </source>
</evidence>
<feature type="region of interest" description="Disordered" evidence="1">
    <location>
        <begin position="389"/>
        <end position="442"/>
    </location>
</feature>
<evidence type="ECO:0000313" key="3">
    <source>
        <dbReference type="EMBL" id="GAF09186.1"/>
    </source>
</evidence>
<comment type="caution">
    <text evidence="3">The sequence shown here is derived from an EMBL/GenBank/DDBJ whole genome shotgun (WGS) entry which is preliminary data.</text>
</comment>